<dbReference type="PROSITE" id="PS00916">
    <property type="entry name" value="PI3_4_KINASE_2"/>
    <property type="match status" value="1"/>
</dbReference>
<evidence type="ECO:0000313" key="9">
    <source>
        <dbReference type="EMBL" id="OHT14099.1"/>
    </source>
</evidence>
<dbReference type="InterPro" id="IPR036940">
    <property type="entry name" value="PI3/4_kinase_cat_sf"/>
</dbReference>
<dbReference type="GO" id="GO:0031929">
    <property type="term" value="P:TOR signaling"/>
    <property type="evidence" value="ECO:0007669"/>
    <property type="project" value="TreeGrafter"/>
</dbReference>
<dbReference type="InterPro" id="IPR050517">
    <property type="entry name" value="DDR_Repair_Kinase"/>
</dbReference>
<keyword evidence="10" id="KW-1185">Reference proteome</keyword>
<dbReference type="Pfam" id="PF00454">
    <property type="entry name" value="PI3_PI4_kinase"/>
    <property type="match status" value="1"/>
</dbReference>
<comment type="caution">
    <text evidence="9">The sequence shown here is derived from an EMBL/GenBank/DDBJ whole genome shotgun (WGS) entry which is preliminary data.</text>
</comment>
<organism evidence="9 10">
    <name type="scientific">Tritrichomonas foetus</name>
    <dbReference type="NCBI Taxonomy" id="1144522"/>
    <lineage>
        <taxon>Eukaryota</taxon>
        <taxon>Metamonada</taxon>
        <taxon>Parabasalia</taxon>
        <taxon>Tritrichomonadida</taxon>
        <taxon>Tritrichomonadidae</taxon>
        <taxon>Tritrichomonas</taxon>
    </lineage>
</organism>
<accession>A0A1J4KS61</accession>
<dbReference type="PANTHER" id="PTHR11139:SF9">
    <property type="entry name" value="SERINE_THREONINE-PROTEIN KINASE MTOR"/>
    <property type="match status" value="1"/>
</dbReference>
<dbReference type="InterPro" id="IPR003152">
    <property type="entry name" value="FATC_dom"/>
</dbReference>
<dbReference type="FunFam" id="3.30.1010.10:FF:000025">
    <property type="entry name" value="PIKK family atypical protein kinase"/>
    <property type="match status" value="1"/>
</dbReference>
<keyword evidence="4 5" id="KW-0067">ATP-binding</keyword>
<dbReference type="InterPro" id="IPR000403">
    <property type="entry name" value="PI3/4_kinase_cat_dom"/>
</dbReference>
<dbReference type="InterPro" id="IPR057564">
    <property type="entry name" value="HEAT_ATR"/>
</dbReference>
<dbReference type="SUPFAM" id="SSF48371">
    <property type="entry name" value="ARM repeat"/>
    <property type="match status" value="1"/>
</dbReference>
<evidence type="ECO:0000256" key="2">
    <source>
        <dbReference type="ARBA" id="ARBA00022741"/>
    </source>
</evidence>
<feature type="domain" description="FATC" evidence="8">
    <location>
        <begin position="2367"/>
        <end position="2399"/>
    </location>
</feature>
<dbReference type="GO" id="GO:0005737">
    <property type="term" value="C:cytoplasm"/>
    <property type="evidence" value="ECO:0007669"/>
    <property type="project" value="TreeGrafter"/>
</dbReference>
<dbReference type="Gene3D" id="1.25.10.10">
    <property type="entry name" value="Leucine-rich Repeat Variant"/>
    <property type="match status" value="2"/>
</dbReference>
<dbReference type="PROSITE" id="PS51190">
    <property type="entry name" value="FATC"/>
    <property type="match status" value="1"/>
</dbReference>
<dbReference type="OrthoDB" id="381190at2759"/>
<dbReference type="GO" id="GO:0031931">
    <property type="term" value="C:TORC1 complex"/>
    <property type="evidence" value="ECO:0007669"/>
    <property type="project" value="TreeGrafter"/>
</dbReference>
<dbReference type="PANTHER" id="PTHR11139">
    <property type="entry name" value="ATAXIA TELANGIECTASIA MUTATED ATM -RELATED"/>
    <property type="match status" value="1"/>
</dbReference>
<evidence type="ECO:0000259" key="8">
    <source>
        <dbReference type="PROSITE" id="PS51190"/>
    </source>
</evidence>
<dbReference type="GO" id="GO:0005634">
    <property type="term" value="C:nucleus"/>
    <property type="evidence" value="ECO:0007669"/>
    <property type="project" value="TreeGrafter"/>
</dbReference>
<protein>
    <recommendedName>
        <fullName evidence="5">Serine/threonine-protein kinase TOR</fullName>
        <ecNumber evidence="5">2.7.11.1</ecNumber>
    </recommendedName>
</protein>
<keyword evidence="1 5" id="KW-0808">Transferase</keyword>
<evidence type="ECO:0000256" key="1">
    <source>
        <dbReference type="ARBA" id="ARBA00022679"/>
    </source>
</evidence>
<dbReference type="InterPro" id="IPR011989">
    <property type="entry name" value="ARM-like"/>
</dbReference>
<dbReference type="GO" id="GO:0016242">
    <property type="term" value="P:negative regulation of macroautophagy"/>
    <property type="evidence" value="ECO:0007669"/>
    <property type="project" value="TreeGrafter"/>
</dbReference>
<sequence length="2399" mass="277408">MELPKLPLTLSCESLIETCESYSQSLYLEMIRMSSISLTDYINNYLAVLENLMISPRKEDIIRASIGVVALHKLKFTDFDKIINIFNRLLPQTDIELVRFTSYCAGVLVHHPDTDQTQYVTHLFDRLIGWIIGQGRRQRVLAATYLLVSLLDNAGNSIALFIEKINTIIWHIISLPFPNLIVFEVTAKAIKLATISILRYVRGELNDYLNFCTELCKRLLFYSSSIKNYAGLLILCELIQIVPDYYIKYYLELNEMIQQTMIEGNCQNFVKITAFQTYVALAMADPKQFSEDALKELVEKSILLVKEYPMQTVVGLNQLSTIDQFRSCVDINSILSICNILLDIESFDSLFLLLEKYLITFQEPKLFDFVTQHFNTMIKKTISVNYKNFYVTLSKSSNPIIINLFKTDDFKNIFYEKIVSELESKVTLILLSEINFEFIPNPDCLFQKILKFENSKDTSVCCSVPAALFNLSKPIGTDKCEFMRKLLMKASMVTKMDVRCSYLEVLINNCCKEFADESFIKYYRILLNDDSFTVRLKALNILKKLVTFNPIAISTITRILLINSFNTLKNVHSIRQKARVARILPSLVSVFPNIIKNYTKLLVDTMINVLSSEFSMTKISNFIEENSLIEIQIGVINSVSVAAPYDKQTISQYCNAIIPLLCSRLNIKNNRLLVLSILNCLKVLLSPDASTIEIRTKSPDVLAACSSFLAQTNSQNARMAALEVVGTIGVLDVYQRPSEKYSESPKNIDDELARKFFHPHRDFDGDCPDTLLLQANTSTQYYIAVVSKQLLPILFDDTERINYHDTISVLVDVLTNPKEVSLPYFDAFVSRFLDILESPTTTVLEKKDYIPLVLNLIRFSHSSTSPFVGRVIDIIQANFGSELMIEMTELIIAFLEALKDGFLPYVSRTISLLITCLDGLKTTNIEVCKRVLHAFSLLGLFASDFRYLIIPQICDAISCGQTLRKVRIMSLDTLKELTEKISMFNYYGQILRALKFALSIDDKYTLRSALTLIYSLKDQAKSAQFLFEDLNEFCNSLTTNNDNNPKQNSFLYINNGSLYRLTSSFSASSQEFAVKATVSKPKQSYDFVEEVVIERAITPNLGLVQHLESWLNSLVFTVISSSPDPTIRSCHKIANSSSRFARKLFRPAFFSCWKKISENGKRLIASSFRELLLAVEPYENVAHEILELLAFMDKLEQPISIPIDDVINACIRYRYHAFALKLLEKKYLITNCNHNNKYTNINCNNCITCHYYRERCKYKEAKHTQKNSPHIIFSQNTLLHNHPSHTVLNRTSHDHSMCEINDNKNYLAQNTEDVLKLIDILLKAGSWNDAIAIWQMCFSRLKGLNVTNVFSKLRMWDKAEEQLRESFLQTKNPNVFRDLIESLSKLAKWNDIFDFYSTFNSIKKHQKQEVSQFFAQAAMYLGKWTELDNILQYSPINSSDCNMLIALNCLHKHDWNGVDKYVTHGFSLLASRPITFWEEDQRIIKETMMKAQQLIEINEMKDWLLNPQDVSEQQNIELIWNSRLKTAPKDLELWFDIISNRIQITQKRDQSLIQFFSLNSLELGTKIHNNTFDTIFPNFDWSSSPDLDKLCYVVANWYMGEKVHALEKIEELRKESSPNMKIRVNFFNAVWLLESDDTVSMLSKAYKILKESIDILKTKHYAQPSLSSYSSLPSDIILGTQMLRCIKSMNSDLCYTNHIMKYLVSDIVKVDVYRKWASVNYSLVQLNKSIESDKSTKYINNALNALNECAKIMPEFPDVVQLIHIFFENAGKEQIFKTNKSYIQHLPHNLLLQAFPQLLVQLSHRTPEVQNFVHGLIFELLKKHFHTVIFQIFVLERSKNHRRAKSAHSILCKFKKMYPKIYEEVNLIRHVLLHTAVTYYEKALFKLNEAADAEDRQDTEEVIRILSTIFKFAIDEERSDQCMMQRQFLREYGDTFRDLCRVMNVYSSRPTQYAYQTIMNVRNSIEKKLEDQINKIKMIQLNSISPEIVSKSDFNLAVFGTYKANKPLIKISYFVGQIGVFPTKQRPKNLCIKGDDGNFYQYLLKGHEDMRLDERIMQFFKLVNSLIKKETSNNARLIETYAVIPLSFGHGLVQFVRGTDTLKKIIIDYRKMHHREKYPEYTYMNNLSISNFDTLLPHQKMQIILKINKELPDSDVANYFWLKARNPETWMKHSRNFSISNAINSIVGYIIGLGDRHPSNLLIKRSTGKVVHIDFGDCFERAANRKILPETVPFRLSRMMIRAMGISGINGTFRTEFIHMSTILRENRRVLLQVLSLFVNEPLVDPDNVVDSEIDFKGEMQRSNSDVYKKKRKKTLHAIRSNSKNNINMFTPRLDTTCEIDFERESNEKIRDRVKKKLMGKDFEDGVILSVEEQADRLMSDATSYFKMAKMYHGWFPFW</sequence>
<dbReference type="InterPro" id="IPR003151">
    <property type="entry name" value="PIK-rel_kinase_FAT"/>
</dbReference>
<dbReference type="InterPro" id="IPR011009">
    <property type="entry name" value="Kinase-like_dom_sf"/>
</dbReference>
<feature type="domain" description="FAT" evidence="7">
    <location>
        <begin position="1241"/>
        <end position="1838"/>
    </location>
</feature>
<dbReference type="PROSITE" id="PS51189">
    <property type="entry name" value="FAT"/>
    <property type="match status" value="1"/>
</dbReference>
<evidence type="ECO:0000256" key="4">
    <source>
        <dbReference type="ARBA" id="ARBA00022840"/>
    </source>
</evidence>
<reference evidence="9" key="1">
    <citation type="submission" date="2016-10" db="EMBL/GenBank/DDBJ databases">
        <authorList>
            <person name="Benchimol M."/>
            <person name="Almeida L.G."/>
            <person name="Vasconcelos A.T."/>
            <person name="Perreira-Neves A."/>
            <person name="Rosa I.A."/>
            <person name="Tasca T."/>
            <person name="Bogo M.R."/>
            <person name="de Souza W."/>
        </authorList>
    </citation>
    <scope>NUCLEOTIDE SEQUENCE [LARGE SCALE GENOMIC DNA]</scope>
    <source>
        <strain evidence="9">K</strain>
    </source>
</reference>
<dbReference type="Gene3D" id="3.30.1010.10">
    <property type="entry name" value="Phosphatidylinositol 3-kinase Catalytic Subunit, Chain A, domain 4"/>
    <property type="match status" value="1"/>
</dbReference>
<dbReference type="Proteomes" id="UP000179807">
    <property type="component" value="Unassembled WGS sequence"/>
</dbReference>
<dbReference type="SMART" id="SM01343">
    <property type="entry name" value="FATC"/>
    <property type="match status" value="1"/>
</dbReference>
<feature type="domain" description="PI3K/PI4K catalytic" evidence="6">
    <location>
        <begin position="2014"/>
        <end position="2326"/>
    </location>
</feature>
<dbReference type="RefSeq" id="XP_068367235.1">
    <property type="nucleotide sequence ID" value="XM_068491097.1"/>
</dbReference>
<dbReference type="Gene3D" id="1.10.1070.11">
    <property type="entry name" value="Phosphatidylinositol 3-/4-kinase, catalytic domain"/>
    <property type="match status" value="1"/>
</dbReference>
<dbReference type="EC" id="2.7.11.1" evidence="5"/>
<dbReference type="InterPro" id="IPR014009">
    <property type="entry name" value="PIK_FAT"/>
</dbReference>
<dbReference type="Pfam" id="PF11865">
    <property type="entry name" value="mTOR_dom"/>
    <property type="match status" value="1"/>
</dbReference>
<dbReference type="Pfam" id="PF02259">
    <property type="entry name" value="FAT"/>
    <property type="match status" value="1"/>
</dbReference>
<evidence type="ECO:0000313" key="10">
    <source>
        <dbReference type="Proteomes" id="UP000179807"/>
    </source>
</evidence>
<dbReference type="PROSITE" id="PS50290">
    <property type="entry name" value="PI3_4_KINASE_3"/>
    <property type="match status" value="1"/>
</dbReference>
<dbReference type="GO" id="GO:0031932">
    <property type="term" value="C:TORC2 complex"/>
    <property type="evidence" value="ECO:0007669"/>
    <property type="project" value="TreeGrafter"/>
</dbReference>
<dbReference type="InterPro" id="IPR016024">
    <property type="entry name" value="ARM-type_fold"/>
</dbReference>
<keyword evidence="2 5" id="KW-0547">Nucleotide-binding</keyword>
<dbReference type="EMBL" id="MLAK01000421">
    <property type="protein sequence ID" value="OHT14099.1"/>
    <property type="molecule type" value="Genomic_DNA"/>
</dbReference>
<evidence type="ECO:0000256" key="5">
    <source>
        <dbReference type="RuleBase" id="RU364109"/>
    </source>
</evidence>
<dbReference type="GO" id="GO:0005524">
    <property type="term" value="F:ATP binding"/>
    <property type="evidence" value="ECO:0007669"/>
    <property type="project" value="UniProtKB-KW"/>
</dbReference>
<gene>
    <name evidence="9" type="ORF">TRFO_03100</name>
</gene>
<keyword evidence="3 5" id="KW-0418">Kinase</keyword>
<keyword evidence="5" id="KW-0723">Serine/threonine-protein kinase</keyword>
<evidence type="ECO:0000256" key="3">
    <source>
        <dbReference type="ARBA" id="ARBA00022777"/>
    </source>
</evidence>
<evidence type="ECO:0000259" key="6">
    <source>
        <dbReference type="PROSITE" id="PS50290"/>
    </source>
</evidence>
<dbReference type="SMART" id="SM00146">
    <property type="entry name" value="PI3Kc"/>
    <property type="match status" value="1"/>
</dbReference>
<evidence type="ECO:0000259" key="7">
    <source>
        <dbReference type="PROSITE" id="PS51189"/>
    </source>
</evidence>
<dbReference type="Pfam" id="PF02260">
    <property type="entry name" value="FATC"/>
    <property type="match status" value="1"/>
</dbReference>
<dbReference type="InterPro" id="IPR024585">
    <property type="entry name" value="mTOR_dom"/>
</dbReference>
<comment type="similarity">
    <text evidence="5">Belongs to the PI3/PI4-kinase family.</text>
</comment>
<dbReference type="GO" id="GO:0004674">
    <property type="term" value="F:protein serine/threonine kinase activity"/>
    <property type="evidence" value="ECO:0007669"/>
    <property type="project" value="UniProtKB-KW"/>
</dbReference>
<dbReference type="VEuPathDB" id="TrichDB:TRFO_03100"/>
<comment type="catalytic activity">
    <reaction evidence="5">
        <text>L-threonyl-[protein] + ATP = O-phospho-L-threonyl-[protein] + ADP + H(+)</text>
        <dbReference type="Rhea" id="RHEA:46608"/>
        <dbReference type="Rhea" id="RHEA-COMP:11060"/>
        <dbReference type="Rhea" id="RHEA-COMP:11605"/>
        <dbReference type="ChEBI" id="CHEBI:15378"/>
        <dbReference type="ChEBI" id="CHEBI:30013"/>
        <dbReference type="ChEBI" id="CHEBI:30616"/>
        <dbReference type="ChEBI" id="CHEBI:61977"/>
        <dbReference type="ChEBI" id="CHEBI:456216"/>
        <dbReference type="EC" id="2.7.11.1"/>
    </reaction>
</comment>
<proteinExistence type="inferred from homology"/>
<dbReference type="FunFam" id="1.10.1070.11:FF:000029">
    <property type="entry name" value="Serine/threonine-protein kinase TOR"/>
    <property type="match status" value="1"/>
</dbReference>
<dbReference type="SUPFAM" id="SSF56112">
    <property type="entry name" value="Protein kinase-like (PK-like)"/>
    <property type="match status" value="1"/>
</dbReference>
<dbReference type="SMART" id="SM01346">
    <property type="entry name" value="DUF3385"/>
    <property type="match status" value="1"/>
</dbReference>
<dbReference type="GeneID" id="94825801"/>
<dbReference type="Pfam" id="PF23593">
    <property type="entry name" value="HEAT_ATR"/>
    <property type="match status" value="1"/>
</dbReference>
<name>A0A1J4KS61_9EUKA</name>
<dbReference type="InterPro" id="IPR018936">
    <property type="entry name" value="PI3/4_kinase_CS"/>
</dbReference>